<evidence type="ECO:0000313" key="2">
    <source>
        <dbReference type="Proteomes" id="UP001152523"/>
    </source>
</evidence>
<dbReference type="AlphaFoldDB" id="A0AAV0F603"/>
<dbReference type="Proteomes" id="UP001152523">
    <property type="component" value="Unassembled WGS sequence"/>
</dbReference>
<keyword evidence="2" id="KW-1185">Reference proteome</keyword>
<accession>A0AAV0F603</accession>
<name>A0AAV0F603_9ASTE</name>
<reference evidence="1" key="1">
    <citation type="submission" date="2022-07" db="EMBL/GenBank/DDBJ databases">
        <authorList>
            <person name="Macas J."/>
            <person name="Novak P."/>
            <person name="Neumann P."/>
        </authorList>
    </citation>
    <scope>NUCLEOTIDE SEQUENCE</scope>
</reference>
<gene>
    <name evidence="1" type="ORF">CEPIT_LOCUS31036</name>
</gene>
<organism evidence="1 2">
    <name type="scientific">Cuscuta epithymum</name>
    <dbReference type="NCBI Taxonomy" id="186058"/>
    <lineage>
        <taxon>Eukaryota</taxon>
        <taxon>Viridiplantae</taxon>
        <taxon>Streptophyta</taxon>
        <taxon>Embryophyta</taxon>
        <taxon>Tracheophyta</taxon>
        <taxon>Spermatophyta</taxon>
        <taxon>Magnoliopsida</taxon>
        <taxon>eudicotyledons</taxon>
        <taxon>Gunneridae</taxon>
        <taxon>Pentapetalae</taxon>
        <taxon>asterids</taxon>
        <taxon>lamiids</taxon>
        <taxon>Solanales</taxon>
        <taxon>Convolvulaceae</taxon>
        <taxon>Cuscuteae</taxon>
        <taxon>Cuscuta</taxon>
        <taxon>Cuscuta subgen. Cuscuta</taxon>
    </lineage>
</organism>
<comment type="caution">
    <text evidence="1">The sequence shown here is derived from an EMBL/GenBank/DDBJ whole genome shotgun (WGS) entry which is preliminary data.</text>
</comment>
<sequence length="108" mass="12345">MDLDISDIERLWWKSLFYSLSSLEDTLGRIDDFLSFERVFIEGDLVCLVKDEPSGQTGRVVNVDMVVDVEDIFGTEIRGVHSPLQENPKNAFNYGWGLCNVWAVAWKS</sequence>
<protein>
    <submittedName>
        <fullName evidence="1">Uncharacterized protein</fullName>
    </submittedName>
</protein>
<dbReference type="EMBL" id="CAMAPF010000963">
    <property type="protein sequence ID" value="CAH9130948.1"/>
    <property type="molecule type" value="Genomic_DNA"/>
</dbReference>
<proteinExistence type="predicted"/>
<evidence type="ECO:0000313" key="1">
    <source>
        <dbReference type="EMBL" id="CAH9130948.1"/>
    </source>
</evidence>